<keyword evidence="4" id="KW-1185">Reference proteome</keyword>
<dbReference type="InterPro" id="IPR012373">
    <property type="entry name" value="Ferrdict_sens_TM"/>
</dbReference>
<feature type="domain" description="FecR protein" evidence="2">
    <location>
        <begin position="486"/>
        <end position="568"/>
    </location>
</feature>
<dbReference type="AlphaFoldDB" id="A0A518K2A9"/>
<reference evidence="3 4" key="1">
    <citation type="submission" date="2019-02" db="EMBL/GenBank/DDBJ databases">
        <title>Deep-cultivation of Planctomycetes and their phenomic and genomic characterization uncovers novel biology.</title>
        <authorList>
            <person name="Wiegand S."/>
            <person name="Jogler M."/>
            <person name="Boedeker C."/>
            <person name="Pinto D."/>
            <person name="Vollmers J."/>
            <person name="Rivas-Marin E."/>
            <person name="Kohn T."/>
            <person name="Peeters S.H."/>
            <person name="Heuer A."/>
            <person name="Rast P."/>
            <person name="Oberbeckmann S."/>
            <person name="Bunk B."/>
            <person name="Jeske O."/>
            <person name="Meyerdierks A."/>
            <person name="Storesund J.E."/>
            <person name="Kallscheuer N."/>
            <person name="Luecker S."/>
            <person name="Lage O.M."/>
            <person name="Pohl T."/>
            <person name="Merkel B.J."/>
            <person name="Hornburger P."/>
            <person name="Mueller R.-W."/>
            <person name="Bruemmer F."/>
            <person name="Labrenz M."/>
            <person name="Spormann A.M."/>
            <person name="Op den Camp H."/>
            <person name="Overmann J."/>
            <person name="Amann R."/>
            <person name="Jetten M.S.M."/>
            <person name="Mascher T."/>
            <person name="Medema M.H."/>
            <person name="Devos D.P."/>
            <person name="Kaster A.-K."/>
            <person name="Ovreas L."/>
            <person name="Rohde M."/>
            <person name="Galperin M.Y."/>
            <person name="Jogler C."/>
        </authorList>
    </citation>
    <scope>NUCLEOTIDE SEQUENCE [LARGE SCALE GENOMIC DNA]</scope>
    <source>
        <strain evidence="3 4">Spa11</strain>
    </source>
</reference>
<evidence type="ECO:0000256" key="1">
    <source>
        <dbReference type="SAM" id="MobiDB-lite"/>
    </source>
</evidence>
<dbReference type="KEGG" id="bmei:Spa11_01130"/>
<dbReference type="RefSeq" id="WP_145105346.1">
    <property type="nucleotide sequence ID" value="NZ_CP036349.1"/>
</dbReference>
<dbReference type="PANTHER" id="PTHR30273:SF2">
    <property type="entry name" value="PROTEIN FECR"/>
    <property type="match status" value="1"/>
</dbReference>
<proteinExistence type="predicted"/>
<organism evidence="3 4">
    <name type="scientific">Botrimarina mediterranea</name>
    <dbReference type="NCBI Taxonomy" id="2528022"/>
    <lineage>
        <taxon>Bacteria</taxon>
        <taxon>Pseudomonadati</taxon>
        <taxon>Planctomycetota</taxon>
        <taxon>Planctomycetia</taxon>
        <taxon>Pirellulales</taxon>
        <taxon>Lacipirellulaceae</taxon>
        <taxon>Botrimarina</taxon>
    </lineage>
</organism>
<evidence type="ECO:0000259" key="2">
    <source>
        <dbReference type="Pfam" id="PF04773"/>
    </source>
</evidence>
<evidence type="ECO:0000313" key="3">
    <source>
        <dbReference type="EMBL" id="QDV71944.1"/>
    </source>
</evidence>
<dbReference type="Proteomes" id="UP000316426">
    <property type="component" value="Chromosome"/>
</dbReference>
<gene>
    <name evidence="3" type="ORF">Spa11_01130</name>
</gene>
<feature type="compositionally biased region" description="Basic and acidic residues" evidence="1">
    <location>
        <begin position="410"/>
        <end position="429"/>
    </location>
</feature>
<accession>A0A518K2A9</accession>
<dbReference type="Pfam" id="PF04773">
    <property type="entry name" value="FecR"/>
    <property type="match status" value="1"/>
</dbReference>
<dbReference type="EMBL" id="CP036349">
    <property type="protein sequence ID" value="QDV71944.1"/>
    <property type="molecule type" value="Genomic_DNA"/>
</dbReference>
<dbReference type="GO" id="GO:0016989">
    <property type="term" value="F:sigma factor antagonist activity"/>
    <property type="evidence" value="ECO:0007669"/>
    <property type="project" value="TreeGrafter"/>
</dbReference>
<dbReference type="InterPro" id="IPR006860">
    <property type="entry name" value="FecR"/>
</dbReference>
<dbReference type="PANTHER" id="PTHR30273">
    <property type="entry name" value="PERIPLASMIC SIGNAL SENSOR AND SIGMA FACTOR ACTIVATOR FECR-RELATED"/>
    <property type="match status" value="1"/>
</dbReference>
<sequence length="897" mass="99454">MTDRENTPEDNSLDALIGAWQAGEITPPRWESLCRQLRSDRDARARFLQHMQLDADLTWKFSDRSRAKAVLSESFPRSEKPASLSELAEGSYSRDPCYQEILELVSGHEAIDLLWTQLYPQMRSYVAACSPRLDDIDAVVTAIIEDIANGYHDQSGPQEFCELVRESSRQRIREFLTLEKDLTLHLEELFASSCLGDSANEEASPSELYERLSEYVPLKMSEEHLRLLCLRYLHELPPEIIAERMSLATDRVQLDLAKARLSIWRHCCERRFGGAAHTEIEHLLIASYLFDRRRLNNVTIERLQAWLRSSDRHRRIFYTFAMLHECAYRQLSVERLLESLATSDNKSLRQVVGQAIQQIELFAEKATPTEVHVVRPNTVRVGPLSVLAMATAAIVLVGVGLLLQSGSQESPREKRATNERSSDRVKVAKSEPSSPAPVREKPAPPLPPVVATLDELLGDLRGNDEGFAYATGASFRQGDSFAIPRGIAQFSSANGSLIVLEGPAEVVFSGDDEVLLHAGKLVGLNSTKIQQVVVRTASAVVRDLGTEFGVELGADDSTSVAVYQGLVEMSGLGDDAPQTPLEEGWRSSVSADQSVVEEAKPLLHDREFVRPDEVRLRVAVERGSEAARTEVAFYELMRVEGILAYEGFDRLQGAERRSIGIDPRRQGSSQGLILGPNLSEGTPMSASSKSIIAADGQQYFVYLDTSENSRLARAGLVSAGGMVGDMPGEVWIAWRSQLTGTQQGRVDWAGLSLMCGDRRQTDEPLFVGVPSNQSAYGMQFFEGPNRSTQHQYPLDRDATASGVQERTADNQNVLWIAQLLMGPTGAEVRLWCNVPANLIEKTAPHLAKSIENLRFDRFRLELADSRKQTTCAFDDVLVTATREALVEAIQLVGDSSE</sequence>
<dbReference type="Gene3D" id="2.60.120.1440">
    <property type="match status" value="1"/>
</dbReference>
<name>A0A518K2A9_9BACT</name>
<protein>
    <submittedName>
        <fullName evidence="3">FecR protein</fullName>
    </submittedName>
</protein>
<evidence type="ECO:0000313" key="4">
    <source>
        <dbReference type="Proteomes" id="UP000316426"/>
    </source>
</evidence>
<feature type="region of interest" description="Disordered" evidence="1">
    <location>
        <begin position="407"/>
        <end position="447"/>
    </location>
</feature>